<dbReference type="EMBL" id="JAACXV010000175">
    <property type="protein sequence ID" value="KAF7282396.1"/>
    <property type="molecule type" value="Genomic_DNA"/>
</dbReference>
<dbReference type="InterPro" id="IPR003591">
    <property type="entry name" value="Leu-rich_rpt_typical-subtyp"/>
</dbReference>
<organism evidence="3 4">
    <name type="scientific">Rhynchophorus ferrugineus</name>
    <name type="common">Red palm weevil</name>
    <name type="synonym">Curculio ferrugineus</name>
    <dbReference type="NCBI Taxonomy" id="354439"/>
    <lineage>
        <taxon>Eukaryota</taxon>
        <taxon>Metazoa</taxon>
        <taxon>Ecdysozoa</taxon>
        <taxon>Arthropoda</taxon>
        <taxon>Hexapoda</taxon>
        <taxon>Insecta</taxon>
        <taxon>Pterygota</taxon>
        <taxon>Neoptera</taxon>
        <taxon>Endopterygota</taxon>
        <taxon>Coleoptera</taxon>
        <taxon>Polyphaga</taxon>
        <taxon>Cucujiformia</taxon>
        <taxon>Curculionidae</taxon>
        <taxon>Dryophthorinae</taxon>
        <taxon>Rhynchophorus</taxon>
    </lineage>
</organism>
<sequence>MIRIGYLGMAAKDDNKDSEEFLYTLAQNKHIEFKLPLAEITTINLAYCHLECLPHYFHLPSLKELNLSHNKLTELPECFYNNHLPLLEVLDLSFNMLKNFDREPDCLLKLRELNLGHNSFYNTPVWFLHLCCLNLECFNYSQNGATNYNFVSNNFDQHFNKLHKLELVNSCLIDKDVKWLRAISTLRYLNISNKDCLDDHNINNFRELNALFDKPAWKDLIILKINYLSLPLFPQNLLNVTSLRELYISNNHLSWLPADLNQLFFLEVLDISDNQLVYISKEILELTKLRVLLASGNQLEEIPYFPASLEVFDLYNNIISSINVNNLDNLSMYDVDYNYVDVTESDLIDVEGYSRKKEEFRRIYDKSYRSHYNKPRVSYDPPSSISSNDSWDGEFLDVKCDVTVEEDWDKDYVKNADISWSDNEFVGDEYVFTPSSQFQARNQEVCNEDWMFVDAD</sequence>
<accession>A0A834IMN7</accession>
<dbReference type="Gene3D" id="3.80.10.10">
    <property type="entry name" value="Ribonuclease Inhibitor"/>
    <property type="match status" value="2"/>
</dbReference>
<dbReference type="InterPro" id="IPR001611">
    <property type="entry name" value="Leu-rich_rpt"/>
</dbReference>
<gene>
    <name evidence="3" type="ORF">GWI33_002710</name>
</gene>
<keyword evidence="2" id="KW-0677">Repeat</keyword>
<proteinExistence type="predicted"/>
<dbReference type="OrthoDB" id="2021138at2759"/>
<dbReference type="PRINTS" id="PR00019">
    <property type="entry name" value="LEURICHRPT"/>
</dbReference>
<dbReference type="SMART" id="SM00369">
    <property type="entry name" value="LRR_TYP"/>
    <property type="match status" value="5"/>
</dbReference>
<dbReference type="PANTHER" id="PTHR48051:SF46">
    <property type="entry name" value="LEUCINE RICH REPEAT-CONTAINING DOMAIN PROTEIN"/>
    <property type="match status" value="1"/>
</dbReference>
<dbReference type="Pfam" id="PF00560">
    <property type="entry name" value="LRR_1"/>
    <property type="match status" value="1"/>
</dbReference>
<name>A0A834IMN7_RHYFE</name>
<keyword evidence="4" id="KW-1185">Reference proteome</keyword>
<evidence type="ECO:0000256" key="2">
    <source>
        <dbReference type="ARBA" id="ARBA00022737"/>
    </source>
</evidence>
<dbReference type="SUPFAM" id="SSF52058">
    <property type="entry name" value="L domain-like"/>
    <property type="match status" value="1"/>
</dbReference>
<dbReference type="PROSITE" id="PS51450">
    <property type="entry name" value="LRR"/>
    <property type="match status" value="1"/>
</dbReference>
<dbReference type="PANTHER" id="PTHR48051">
    <property type="match status" value="1"/>
</dbReference>
<reference evidence="3" key="1">
    <citation type="submission" date="2020-08" db="EMBL/GenBank/DDBJ databases">
        <title>Genome sequencing and assembly of the red palm weevil Rhynchophorus ferrugineus.</title>
        <authorList>
            <person name="Dias G.B."/>
            <person name="Bergman C.M."/>
            <person name="Manee M."/>
        </authorList>
    </citation>
    <scope>NUCLEOTIDE SEQUENCE</scope>
    <source>
        <strain evidence="3">AA-2017</strain>
        <tissue evidence="3">Whole larva</tissue>
    </source>
</reference>
<keyword evidence="1" id="KW-0433">Leucine-rich repeat</keyword>
<evidence type="ECO:0000256" key="1">
    <source>
        <dbReference type="ARBA" id="ARBA00022614"/>
    </source>
</evidence>
<dbReference type="InterPro" id="IPR050216">
    <property type="entry name" value="LRR_domain-containing"/>
</dbReference>
<dbReference type="AlphaFoldDB" id="A0A834IMN7"/>
<dbReference type="Pfam" id="PF13855">
    <property type="entry name" value="LRR_8"/>
    <property type="match status" value="1"/>
</dbReference>
<evidence type="ECO:0000313" key="3">
    <source>
        <dbReference type="EMBL" id="KAF7282396.1"/>
    </source>
</evidence>
<protein>
    <submittedName>
        <fullName evidence="3">Uncharacterized protein</fullName>
    </submittedName>
</protein>
<dbReference type="Proteomes" id="UP000625711">
    <property type="component" value="Unassembled WGS sequence"/>
</dbReference>
<dbReference type="SMART" id="SM00364">
    <property type="entry name" value="LRR_BAC"/>
    <property type="match status" value="3"/>
</dbReference>
<evidence type="ECO:0000313" key="4">
    <source>
        <dbReference type="Proteomes" id="UP000625711"/>
    </source>
</evidence>
<dbReference type="GO" id="GO:0005737">
    <property type="term" value="C:cytoplasm"/>
    <property type="evidence" value="ECO:0007669"/>
    <property type="project" value="TreeGrafter"/>
</dbReference>
<dbReference type="InterPro" id="IPR032675">
    <property type="entry name" value="LRR_dom_sf"/>
</dbReference>
<comment type="caution">
    <text evidence="3">The sequence shown here is derived from an EMBL/GenBank/DDBJ whole genome shotgun (WGS) entry which is preliminary data.</text>
</comment>